<dbReference type="FunFam" id="3.30.465.10:FF:000004">
    <property type="entry name" value="Xanthine dehydrogenase/oxidase"/>
    <property type="match status" value="1"/>
</dbReference>
<feature type="binding site" evidence="20">
    <location>
        <position position="941"/>
    </location>
    <ligand>
        <name>substrate</name>
    </ligand>
</feature>
<evidence type="ECO:0000256" key="4">
    <source>
        <dbReference type="ARBA" id="ARBA00011738"/>
    </source>
</evidence>
<dbReference type="InterPro" id="IPR012675">
    <property type="entry name" value="Beta-grasp_dom_sf"/>
</dbReference>
<dbReference type="Proteomes" id="UP000887568">
    <property type="component" value="Unplaced"/>
</dbReference>
<feature type="binding site" evidence="21">
    <location>
        <position position="74"/>
    </location>
    <ligand>
        <name>[2Fe-2S] cluster</name>
        <dbReference type="ChEBI" id="CHEBI:190135"/>
        <label>1</label>
    </ligand>
</feature>
<feature type="binding site" evidence="21">
    <location>
        <position position="66"/>
    </location>
    <ligand>
        <name>[2Fe-2S] cluster</name>
        <dbReference type="ChEBI" id="CHEBI:190135"/>
        <label>1</label>
    </ligand>
</feature>
<dbReference type="InterPro" id="IPR036010">
    <property type="entry name" value="2Fe-2S_ferredoxin-like_sf"/>
</dbReference>
<feature type="binding site" evidence="21">
    <location>
        <position position="939"/>
    </location>
    <ligand>
        <name>Mo-molybdopterin</name>
        <dbReference type="ChEBI" id="CHEBI:71302"/>
    </ligand>
    <ligandPart>
        <name>Mo</name>
        <dbReference type="ChEBI" id="CHEBI:28685"/>
    </ligandPart>
</feature>
<dbReference type="InterPro" id="IPR016166">
    <property type="entry name" value="FAD-bd_PCMH"/>
</dbReference>
<dbReference type="InterPro" id="IPR016169">
    <property type="entry name" value="FAD-bd_PCMH_sub2"/>
</dbReference>
<dbReference type="InterPro" id="IPR000674">
    <property type="entry name" value="Ald_Oxase/Xan_DH_a/b"/>
</dbReference>
<reference evidence="24" key="1">
    <citation type="submission" date="2022-11" db="UniProtKB">
        <authorList>
            <consortium name="EnsemblMetazoa"/>
        </authorList>
    </citation>
    <scope>IDENTIFICATION</scope>
</reference>
<feature type="binding site" evidence="21">
    <location>
        <position position="71"/>
    </location>
    <ligand>
        <name>[2Fe-2S] cluster</name>
        <dbReference type="ChEBI" id="CHEBI:190135"/>
        <label>1</label>
    </ligand>
</feature>
<dbReference type="InterPro" id="IPR036856">
    <property type="entry name" value="Ald_Oxase/Xan_DH_a/b_sf"/>
</dbReference>
<dbReference type="GeneID" id="119719806"/>
<evidence type="ECO:0000256" key="21">
    <source>
        <dbReference type="PIRSR" id="PIRSR000127-3"/>
    </source>
</evidence>
<dbReference type="PROSITE" id="PS00197">
    <property type="entry name" value="2FE2S_FER_1"/>
    <property type="match status" value="1"/>
</dbReference>
<dbReference type="FunFam" id="3.30.390.50:FF:000001">
    <property type="entry name" value="Xanthine dehydrogenase oxidase"/>
    <property type="match status" value="1"/>
</dbReference>
<dbReference type="FunFam" id="3.30.365.10:FF:000004">
    <property type="entry name" value="Xanthine dehydrogenase oxidase"/>
    <property type="match status" value="1"/>
</dbReference>
<dbReference type="SUPFAM" id="SSF54665">
    <property type="entry name" value="CO dehydrogenase molybdoprotein N-domain-like"/>
    <property type="match status" value="1"/>
</dbReference>
<evidence type="ECO:0000313" key="24">
    <source>
        <dbReference type="EnsemblMetazoa" id="XP_038045231.1"/>
    </source>
</evidence>
<dbReference type="InterPro" id="IPR016208">
    <property type="entry name" value="Ald_Oxase/xanthine_DH-like"/>
</dbReference>
<dbReference type="InterPro" id="IPR037165">
    <property type="entry name" value="AldOxase/xan_DH_Mopterin-bd_sf"/>
</dbReference>
<dbReference type="Pfam" id="PF01315">
    <property type="entry name" value="Ald_Xan_dh_C"/>
    <property type="match status" value="1"/>
</dbReference>
<dbReference type="Pfam" id="PF03450">
    <property type="entry name" value="CO_deh_flav_C"/>
    <property type="match status" value="1"/>
</dbReference>
<dbReference type="PROSITE" id="PS51387">
    <property type="entry name" value="FAD_PCMH"/>
    <property type="match status" value="1"/>
</dbReference>
<feature type="binding site" evidence="20">
    <location>
        <position position="829"/>
    </location>
    <ligand>
        <name>substrate</name>
    </ligand>
</feature>
<dbReference type="SUPFAM" id="SSF47741">
    <property type="entry name" value="CO dehydrogenase ISP C-domain like"/>
    <property type="match status" value="1"/>
</dbReference>
<keyword evidence="8 21" id="KW-0001">2Fe-2S</keyword>
<proteinExistence type="inferred from homology"/>
<evidence type="ECO:0000256" key="10">
    <source>
        <dbReference type="ARBA" id="ARBA00022827"/>
    </source>
</evidence>
<dbReference type="EnsemblMetazoa" id="XM_038189303.1">
    <property type="protein sequence ID" value="XP_038045231.1"/>
    <property type="gene ID" value="LOC119719806"/>
</dbReference>
<dbReference type="InterPro" id="IPR036884">
    <property type="entry name" value="2Fe-2S-bd_dom_sf"/>
</dbReference>
<feature type="domain" description="FAD-binding PCMH-type" evidence="23">
    <location>
        <begin position="253"/>
        <end position="438"/>
    </location>
</feature>
<dbReference type="Pfam" id="PF00111">
    <property type="entry name" value="Fer2"/>
    <property type="match status" value="1"/>
</dbReference>
<evidence type="ECO:0000256" key="1">
    <source>
        <dbReference type="ARBA" id="ARBA00001974"/>
    </source>
</evidence>
<keyword evidence="6 21" id="KW-0500">Molybdenum</keyword>
<feature type="binding site" evidence="21">
    <location>
        <position position="173"/>
    </location>
    <ligand>
        <name>[2Fe-2S] cluster</name>
        <dbReference type="ChEBI" id="CHEBI:190135"/>
        <label>2</label>
    </ligand>
</feature>
<dbReference type="Gene3D" id="1.10.150.120">
    <property type="entry name" value="[2Fe-2S]-binding domain"/>
    <property type="match status" value="1"/>
</dbReference>
<evidence type="ECO:0000256" key="16">
    <source>
        <dbReference type="ARBA" id="ARBA00034078"/>
    </source>
</evidence>
<feature type="binding site" evidence="21">
    <location>
        <position position="794"/>
    </location>
    <ligand>
        <name>Mo-molybdopterin</name>
        <dbReference type="ChEBI" id="CHEBI:71302"/>
    </ligand>
    <ligandPart>
        <name>Mo</name>
        <dbReference type="ChEBI" id="CHEBI:28685"/>
    </ligandPart>
</feature>
<dbReference type="Pfam" id="PF02738">
    <property type="entry name" value="MoCoBD_1"/>
    <property type="match status" value="1"/>
</dbReference>
<evidence type="ECO:0000256" key="7">
    <source>
        <dbReference type="ARBA" id="ARBA00022630"/>
    </source>
</evidence>
<comment type="catalytic activity">
    <reaction evidence="18">
        <text>hypoxanthine + NAD(+) + H2O = xanthine + NADH + H(+)</text>
        <dbReference type="Rhea" id="RHEA:24670"/>
        <dbReference type="ChEBI" id="CHEBI:15377"/>
        <dbReference type="ChEBI" id="CHEBI:15378"/>
        <dbReference type="ChEBI" id="CHEBI:17368"/>
        <dbReference type="ChEBI" id="CHEBI:17712"/>
        <dbReference type="ChEBI" id="CHEBI:57540"/>
        <dbReference type="ChEBI" id="CHEBI:57945"/>
        <dbReference type="EC" id="1.17.1.4"/>
    </reaction>
</comment>
<evidence type="ECO:0000256" key="12">
    <source>
        <dbReference type="ARBA" id="ARBA00023004"/>
    </source>
</evidence>
<feature type="binding site" evidence="21">
    <location>
        <position position="825"/>
    </location>
    <ligand>
        <name>Mo-molybdopterin</name>
        <dbReference type="ChEBI" id="CHEBI:71302"/>
    </ligand>
    <ligandPart>
        <name>Mo</name>
        <dbReference type="ChEBI" id="CHEBI:28685"/>
    </ligandPart>
</feature>
<evidence type="ECO:0000313" key="25">
    <source>
        <dbReference type="Proteomes" id="UP000887568"/>
    </source>
</evidence>
<keyword evidence="15" id="KW-0576">Peroxisome</keyword>
<dbReference type="Gene3D" id="3.30.365.10">
    <property type="entry name" value="Aldehyde oxidase/xanthine dehydrogenase, molybdopterin binding domain"/>
    <property type="match status" value="4"/>
</dbReference>
<dbReference type="Gene3D" id="3.90.1170.50">
    <property type="entry name" value="Aldehyde oxidase/xanthine dehydrogenase, a/b hammerhead"/>
    <property type="match status" value="1"/>
</dbReference>
<keyword evidence="10 20" id="KW-0274">FAD</keyword>
<evidence type="ECO:0000256" key="2">
    <source>
        <dbReference type="ARBA" id="ARBA00004275"/>
    </source>
</evidence>
<evidence type="ECO:0000256" key="17">
    <source>
        <dbReference type="ARBA" id="ARBA00049017"/>
    </source>
</evidence>
<dbReference type="InterPro" id="IPR005107">
    <property type="entry name" value="CO_DH_flav_C"/>
</dbReference>
<dbReference type="PROSITE" id="PS51085">
    <property type="entry name" value="2FE2S_FER_2"/>
    <property type="match status" value="1"/>
</dbReference>
<comment type="cofactor">
    <cofactor evidence="16">
        <name>[2Fe-2S] cluster</name>
        <dbReference type="ChEBI" id="CHEBI:190135"/>
    </cofactor>
</comment>
<dbReference type="InterPro" id="IPR046867">
    <property type="entry name" value="AldOxase/xan_DH_MoCoBD2"/>
</dbReference>
<dbReference type="Gene3D" id="3.30.465.10">
    <property type="match status" value="1"/>
</dbReference>
<dbReference type="FunFam" id="1.10.150.120:FF:000001">
    <property type="entry name" value="Aldehyde oxidase 1"/>
    <property type="match status" value="1"/>
</dbReference>
<dbReference type="InterPro" id="IPR016167">
    <property type="entry name" value="FAD-bd_PCMH_sub1"/>
</dbReference>
<dbReference type="SUPFAM" id="SSF55447">
    <property type="entry name" value="CO dehydrogenase flavoprotein C-terminal domain-like"/>
    <property type="match status" value="1"/>
</dbReference>
<dbReference type="InterPro" id="IPR006058">
    <property type="entry name" value="2Fe2S_fd_BS"/>
</dbReference>
<feature type="binding site" evidence="20">
    <location>
        <position position="446"/>
    </location>
    <ligand>
        <name>FAD</name>
        <dbReference type="ChEBI" id="CHEBI:57692"/>
    </ligand>
</feature>
<protein>
    <recommendedName>
        <fullName evidence="5">xanthine dehydrogenase</fullName>
        <ecNumber evidence="5">1.17.1.4</ecNumber>
    </recommendedName>
</protein>
<dbReference type="InterPro" id="IPR001041">
    <property type="entry name" value="2Fe-2S_ferredoxin-type"/>
</dbReference>
<evidence type="ECO:0000256" key="20">
    <source>
        <dbReference type="PIRSR" id="PIRSR000127-2"/>
    </source>
</evidence>
<dbReference type="PANTHER" id="PTHR45444:SF3">
    <property type="entry name" value="XANTHINE DEHYDROGENASE"/>
    <property type="match status" value="1"/>
</dbReference>
<dbReference type="InterPro" id="IPR014307">
    <property type="entry name" value="Xanthine_DH_ssu"/>
</dbReference>
<evidence type="ECO:0000256" key="6">
    <source>
        <dbReference type="ARBA" id="ARBA00022505"/>
    </source>
</evidence>
<dbReference type="GO" id="GO:0071949">
    <property type="term" value="F:FAD binding"/>
    <property type="evidence" value="ECO:0007669"/>
    <property type="project" value="InterPro"/>
</dbReference>
<evidence type="ECO:0000256" key="15">
    <source>
        <dbReference type="ARBA" id="ARBA00023140"/>
    </source>
</evidence>
<evidence type="ECO:0000259" key="23">
    <source>
        <dbReference type="PROSITE" id="PS51387"/>
    </source>
</evidence>
<dbReference type="GO" id="GO:0051537">
    <property type="term" value="F:2 iron, 2 sulfur cluster binding"/>
    <property type="evidence" value="ECO:0007669"/>
    <property type="project" value="UniProtKB-KW"/>
</dbReference>
<feature type="domain" description="2Fe-2S ferredoxin-type" evidence="22">
    <location>
        <begin position="27"/>
        <end position="114"/>
    </location>
</feature>
<evidence type="ECO:0000256" key="18">
    <source>
        <dbReference type="ARBA" id="ARBA00049517"/>
    </source>
</evidence>
<feature type="active site" description="Proton acceptor" evidence="19">
    <location>
        <position position="1288"/>
    </location>
</feature>
<evidence type="ECO:0000256" key="14">
    <source>
        <dbReference type="ARBA" id="ARBA00023027"/>
    </source>
</evidence>
<feature type="binding site" evidence="21">
    <location>
        <position position="171"/>
    </location>
    <ligand>
        <name>[2Fe-2S] cluster</name>
        <dbReference type="ChEBI" id="CHEBI:190135"/>
        <label>2</label>
    </ligand>
</feature>
<comment type="subcellular location">
    <subcellularLocation>
        <location evidence="2">Peroxisome</location>
    </subcellularLocation>
</comment>
<feature type="binding site" evidence="20">
    <location>
        <position position="384"/>
    </location>
    <ligand>
        <name>FAD</name>
        <dbReference type="ChEBI" id="CHEBI:57692"/>
    </ligand>
</feature>
<dbReference type="RefSeq" id="XP_038045231.1">
    <property type="nucleotide sequence ID" value="XM_038189303.1"/>
</dbReference>
<accession>A0A913Z2K6</accession>
<feature type="binding site" evidence="20">
    <location>
        <position position="361"/>
    </location>
    <ligand>
        <name>FAD</name>
        <dbReference type="ChEBI" id="CHEBI:57692"/>
    </ligand>
</feature>
<evidence type="ECO:0000256" key="19">
    <source>
        <dbReference type="PIRSR" id="PIRSR000127-1"/>
    </source>
</evidence>
<dbReference type="NCBIfam" id="TIGR02963">
    <property type="entry name" value="xanthine_xdhA"/>
    <property type="match status" value="1"/>
</dbReference>
<comment type="cofactor">
    <cofactor evidence="21">
        <name>Mo-molybdopterin</name>
        <dbReference type="ChEBI" id="CHEBI:71302"/>
    </cofactor>
    <text evidence="21">Binds 1 Mo-molybdopterin (Mo-MPT) cofactor per subunit.</text>
</comment>
<dbReference type="InterPro" id="IPR002346">
    <property type="entry name" value="Mopterin_DH_FAD-bd"/>
</dbReference>
<dbReference type="Pfam" id="PF00941">
    <property type="entry name" value="FAD_binding_5"/>
    <property type="match status" value="1"/>
</dbReference>
<dbReference type="PANTHER" id="PTHR45444">
    <property type="entry name" value="XANTHINE DEHYDROGENASE"/>
    <property type="match status" value="1"/>
</dbReference>
<comment type="similarity">
    <text evidence="3">Belongs to the xanthine dehydrogenase family.</text>
</comment>
<feature type="binding site" evidence="21">
    <location>
        <position position="1106"/>
    </location>
    <ligand>
        <name>Mo-molybdopterin</name>
        <dbReference type="ChEBI" id="CHEBI:71302"/>
    </ligand>
    <ligandPart>
        <name>Mo</name>
        <dbReference type="ChEBI" id="CHEBI:28685"/>
    </ligandPart>
</feature>
<keyword evidence="13 21" id="KW-0411">Iron-sulfur</keyword>
<feature type="binding site" evidence="21">
    <location>
        <position position="136"/>
    </location>
    <ligand>
        <name>[2Fe-2S] cluster</name>
        <dbReference type="ChEBI" id="CHEBI:190135"/>
        <label>2</label>
    </ligand>
</feature>
<dbReference type="InterPro" id="IPR036683">
    <property type="entry name" value="CO_DH_flav_C_dom_sf"/>
</dbReference>
<keyword evidence="25" id="KW-1185">Reference proteome</keyword>
<dbReference type="OrthoDB" id="8300278at2759"/>
<dbReference type="EC" id="1.17.1.4" evidence="5"/>
<dbReference type="SUPFAM" id="SSF54292">
    <property type="entry name" value="2Fe-2S ferredoxin-like"/>
    <property type="match status" value="1"/>
</dbReference>
<keyword evidence="9 21" id="KW-0479">Metal-binding</keyword>
<dbReference type="Gene3D" id="3.10.20.30">
    <property type="match status" value="1"/>
</dbReference>
<evidence type="ECO:0000256" key="5">
    <source>
        <dbReference type="ARBA" id="ARBA00013123"/>
    </source>
</evidence>
<evidence type="ECO:0000256" key="8">
    <source>
        <dbReference type="ARBA" id="ARBA00022714"/>
    </source>
</evidence>
<comment type="cofactor">
    <cofactor evidence="1 20">
        <name>FAD</name>
        <dbReference type="ChEBI" id="CHEBI:57692"/>
    </cofactor>
</comment>
<dbReference type="FunFam" id="3.30.43.10:FF:000001">
    <property type="entry name" value="Xanthine dehydrogenase/oxidase"/>
    <property type="match status" value="1"/>
</dbReference>
<comment type="subunit">
    <text evidence="4">Homodimer.</text>
</comment>
<name>A0A913Z2K6_PATMI</name>
<feature type="binding site" evidence="21">
    <location>
        <position position="139"/>
    </location>
    <ligand>
        <name>[2Fe-2S] cluster</name>
        <dbReference type="ChEBI" id="CHEBI:190135"/>
        <label>2</label>
    </ligand>
</feature>
<dbReference type="FunFam" id="3.30.365.10:FF:000003">
    <property type="entry name" value="Aldehyde oxidase 1"/>
    <property type="match status" value="1"/>
</dbReference>
<evidence type="ECO:0000256" key="11">
    <source>
        <dbReference type="ARBA" id="ARBA00023002"/>
    </source>
</evidence>
<dbReference type="InterPro" id="IPR008274">
    <property type="entry name" value="AldOxase/xan_DH_MoCoBD1"/>
</dbReference>
<comment type="cofactor">
    <cofactor evidence="21">
        <name>[2Fe-2S] cluster</name>
        <dbReference type="ChEBI" id="CHEBI:190135"/>
    </cofactor>
    <text evidence="21">Binds 2 [2Fe-2S] clusters.</text>
</comment>
<evidence type="ECO:0000256" key="9">
    <source>
        <dbReference type="ARBA" id="ARBA00022723"/>
    </source>
</evidence>
<evidence type="ECO:0000259" key="22">
    <source>
        <dbReference type="PROSITE" id="PS51085"/>
    </source>
</evidence>
<dbReference type="GO" id="GO:0005777">
    <property type="term" value="C:peroxisome"/>
    <property type="evidence" value="ECO:0007669"/>
    <property type="project" value="UniProtKB-SubCell"/>
</dbReference>
<keyword evidence="11" id="KW-0560">Oxidoreductase</keyword>
<dbReference type="Gene3D" id="3.30.43.10">
    <property type="entry name" value="Uridine Diphospho-n-acetylenolpyruvylglucosamine Reductase, domain 2"/>
    <property type="match status" value="1"/>
</dbReference>
<dbReference type="GO" id="GO:0004854">
    <property type="term" value="F:xanthine dehydrogenase activity"/>
    <property type="evidence" value="ECO:0007669"/>
    <property type="project" value="UniProtKB-EC"/>
</dbReference>
<dbReference type="GO" id="GO:0005506">
    <property type="term" value="F:iron ion binding"/>
    <property type="evidence" value="ECO:0007669"/>
    <property type="project" value="InterPro"/>
</dbReference>
<dbReference type="Pfam" id="PF20256">
    <property type="entry name" value="MoCoBD_2"/>
    <property type="match status" value="1"/>
</dbReference>
<keyword evidence="14" id="KW-0520">NAD</keyword>
<dbReference type="SUPFAM" id="SSF56003">
    <property type="entry name" value="Molybdenum cofactor-binding domain"/>
    <property type="match status" value="1"/>
</dbReference>
<dbReference type="InterPro" id="IPR036318">
    <property type="entry name" value="FAD-bd_PCMH-like_sf"/>
</dbReference>
<keyword evidence="12 21" id="KW-0408">Iron</keyword>
<comment type="catalytic activity">
    <reaction evidence="17">
        <text>xanthine + NAD(+) + H2O = urate + NADH + H(+)</text>
        <dbReference type="Rhea" id="RHEA:16669"/>
        <dbReference type="ChEBI" id="CHEBI:15377"/>
        <dbReference type="ChEBI" id="CHEBI:15378"/>
        <dbReference type="ChEBI" id="CHEBI:17712"/>
        <dbReference type="ChEBI" id="CHEBI:17775"/>
        <dbReference type="ChEBI" id="CHEBI:57540"/>
        <dbReference type="ChEBI" id="CHEBI:57945"/>
        <dbReference type="EC" id="1.17.1.4"/>
    </reaction>
</comment>
<dbReference type="PIRSF" id="PIRSF000127">
    <property type="entry name" value="Xanthine_DH"/>
    <property type="match status" value="1"/>
</dbReference>
<dbReference type="FunFam" id="3.10.20.30:FF:000015">
    <property type="entry name" value="Aldehyde oxidase 1"/>
    <property type="match status" value="1"/>
</dbReference>
<dbReference type="InterPro" id="IPR002888">
    <property type="entry name" value="2Fe-2S-bd"/>
</dbReference>
<evidence type="ECO:0000256" key="13">
    <source>
        <dbReference type="ARBA" id="ARBA00023014"/>
    </source>
</evidence>
<dbReference type="FunFam" id="3.90.1170.50:FF:000001">
    <property type="entry name" value="Aldehyde oxidase 1"/>
    <property type="match status" value="1"/>
</dbReference>
<dbReference type="Gene3D" id="3.30.390.50">
    <property type="entry name" value="CO dehydrogenase flavoprotein, C-terminal domain"/>
    <property type="match status" value="1"/>
</dbReference>
<feature type="binding site" evidence="20">
    <location>
        <begin position="281"/>
        <end position="288"/>
    </location>
    <ligand>
        <name>FAD</name>
        <dbReference type="ChEBI" id="CHEBI:57692"/>
    </ligand>
</feature>
<dbReference type="SMART" id="SM01092">
    <property type="entry name" value="CO_deh_flav_C"/>
    <property type="match status" value="1"/>
</dbReference>
<organism evidence="24 25">
    <name type="scientific">Patiria miniata</name>
    <name type="common">Bat star</name>
    <name type="synonym">Asterina miniata</name>
    <dbReference type="NCBI Taxonomy" id="46514"/>
    <lineage>
        <taxon>Eukaryota</taxon>
        <taxon>Metazoa</taxon>
        <taxon>Echinodermata</taxon>
        <taxon>Eleutherozoa</taxon>
        <taxon>Asterozoa</taxon>
        <taxon>Asteroidea</taxon>
        <taxon>Valvatacea</taxon>
        <taxon>Valvatida</taxon>
        <taxon>Asterinidae</taxon>
        <taxon>Patiria</taxon>
    </lineage>
</organism>
<keyword evidence="7" id="KW-0285">Flavoprotein</keyword>
<dbReference type="OMA" id="RCWQECE"/>
<evidence type="ECO:0000256" key="3">
    <source>
        <dbReference type="ARBA" id="ARBA00006849"/>
    </source>
</evidence>
<dbReference type="SMART" id="SM01008">
    <property type="entry name" value="Ald_Xan_dh_C"/>
    <property type="match status" value="1"/>
</dbReference>
<dbReference type="Pfam" id="PF01799">
    <property type="entry name" value="Fer2_2"/>
    <property type="match status" value="1"/>
</dbReference>
<dbReference type="FunFam" id="3.30.365.10:FF:000001">
    <property type="entry name" value="Xanthine dehydrogenase oxidase"/>
    <property type="match status" value="1"/>
</dbReference>
<dbReference type="SUPFAM" id="SSF56176">
    <property type="entry name" value="FAD-binding/transporter-associated domain-like"/>
    <property type="match status" value="1"/>
</dbReference>
<sequence>MVRVLSTLTSLTTDTIMDNLAVKSDSDTLLFYCNGTKIFDPDVDPALTLLTYLRTKLRLTGSKLGCGEGGCGACTVMVSKYSPKDKTISHIAVNACLTPICSVHAMAVTTVEGIGSTTTRLHPVQERLAKAHGSQCGFCTPGIVMSMYTLLRNRPQPTMEEIESTFEGNLCRCTGYRPILQGYKTFTKDGCCGGTNTTCCKNIPNGISVQEEGVLTTLFDASKFTPFDPSQEPIFPPELMINLYEMDSRPRTFVGVRVAWFRPVTLQQLLELKATNPKAKIVAGNSEVGVEVKFKNQHYPVLVDPTHIPELTSVERTPSGVRIGAAVSLTSVSDHLKEIIHKEPEHKTRVFAAIVEMLRWFAGHQIRNVATIGGNIATSSPISDLNPLFMAAVCTIELSSKSGKRTVSMDGNFFTGYRKNVIKTDEIILAINVPFTCENEFFYGYKQSPRREDDIAIVNAGMRVVLTPGTNEVQDCSLSYGGMAPTTVLATKTMKNITGRCWSDGLVEAMTPFLLEDLPLTPGAPGGMEPYRQSLTLSFFFKFYLAVLEQLRLKQPGLISGSAVPPSYKSANQPYHKNSARGVQLYQEVPSGQPDSDAVGRPLTHQSAFKQASGEAIYVDDMPPIKGELYLALVMSRKAHANILSVDTTVALALNGVHAYVNADDVPGNNLLGSSPVYDDVLYADKTVNFVGQVIGVIVADNQAIAQRAAKLVRVEYEELLAVFTIEDAIEQNSFFPVSRCIQTGDLDQGFETSDHIIEGEVRSGAQEHFYLETWTTLVIPGEGGEIEVISANQSPSRTQSLVAEALGIASHKVVSRVKRLGGGFGGKEARACLHAAVCAVAANKVKRPVRLMLDRNEDMMISGTRHPFLARYKVGVTSYGQLRALEVDLYSNAGSTYDCSPSVLERSMQHVDNCYKCPNVKVTGHMCRTNLASNTGFRGFGSPQAMLVAETIMSEIALKCGLTQIKVRDVNFYKGGDETFYGQELKHWNLDKCWDQCLVQSDYDNRRLDVDEYNRKNRWRKRGLAITPTKFGISFIVKYYNQAGALVHIYNDGSVLVSHGGTEMGQGLHTKMIQVASKTLRIPQEKIHINETNTSQVPNTSSTAASFSSDLNGMAIKEACETLLHRLEPFIQDNPKGTWESWVDAAYKDRISLSSTGFGRARDLYFDWEKGKGDPYAYFVYGVAVSEVEIDCLTGDHQVQRTDIVMDVGDSLNPAIDMGQIEGGFIQGYGLFVLEDYRVSPSGQLLTTGPGFYKIPSFGDIPAEFNVSLLTRAPNPLAICSSKAVGEPPLFLAASIFFAIKDAIQSAREDAGIPRAFRLDSPATAERIRMACQDQFTKQISTPEEGTYKPFFLRP</sequence>
<feature type="binding site" evidence="20">
    <location>
        <position position="907"/>
    </location>
    <ligand>
        <name>substrate</name>
    </ligand>
</feature>
<feature type="binding site" evidence="21">
    <location>
        <position position="96"/>
    </location>
    <ligand>
        <name>[2Fe-2S] cluster</name>
        <dbReference type="ChEBI" id="CHEBI:190135"/>
        <label>1</label>
    </ligand>
</feature>